<accession>A0ABU7RSF7</accession>
<feature type="region of interest" description="Disordered" evidence="1">
    <location>
        <begin position="17"/>
        <end position="52"/>
    </location>
</feature>
<proteinExistence type="predicted"/>
<dbReference type="RefSeq" id="WP_331214565.1">
    <property type="nucleotide sequence ID" value="NZ_JAZGQK010000011.1"/>
</dbReference>
<dbReference type="Proteomes" id="UP001332243">
    <property type="component" value="Unassembled WGS sequence"/>
</dbReference>
<protein>
    <submittedName>
        <fullName evidence="2">Uncharacterized protein</fullName>
    </submittedName>
</protein>
<evidence type="ECO:0000313" key="2">
    <source>
        <dbReference type="EMBL" id="MEE6259437.1"/>
    </source>
</evidence>
<evidence type="ECO:0000256" key="1">
    <source>
        <dbReference type="SAM" id="MobiDB-lite"/>
    </source>
</evidence>
<evidence type="ECO:0000313" key="3">
    <source>
        <dbReference type="Proteomes" id="UP001332243"/>
    </source>
</evidence>
<gene>
    <name evidence="2" type="ORF">V1633_13165</name>
</gene>
<sequence>MPISVHPYDVGRLVTLGGGPAGPTAVHGRTMPARAGRTGPSAVWDTGIGVPK</sequence>
<keyword evidence="3" id="KW-1185">Reference proteome</keyword>
<reference evidence="2 3" key="1">
    <citation type="submission" date="2024-01" db="EMBL/GenBank/DDBJ databases">
        <title>Genome insights into Plantactinospora sonchi sp. nov.</title>
        <authorList>
            <person name="Wang L."/>
        </authorList>
    </citation>
    <scope>NUCLEOTIDE SEQUENCE [LARGE SCALE GENOMIC DNA]</scope>
    <source>
        <strain evidence="2 3">NEAU-QY2</strain>
    </source>
</reference>
<comment type="caution">
    <text evidence="2">The sequence shown here is derived from an EMBL/GenBank/DDBJ whole genome shotgun (WGS) entry which is preliminary data.</text>
</comment>
<organism evidence="2 3">
    <name type="scientific">Plantactinospora sonchi</name>
    <dbReference type="NCBI Taxonomy" id="1544735"/>
    <lineage>
        <taxon>Bacteria</taxon>
        <taxon>Bacillati</taxon>
        <taxon>Actinomycetota</taxon>
        <taxon>Actinomycetes</taxon>
        <taxon>Micromonosporales</taxon>
        <taxon>Micromonosporaceae</taxon>
        <taxon>Plantactinospora</taxon>
    </lineage>
</organism>
<dbReference type="EMBL" id="JAZGQK010000011">
    <property type="protein sequence ID" value="MEE6259437.1"/>
    <property type="molecule type" value="Genomic_DNA"/>
</dbReference>
<name>A0ABU7RSF7_9ACTN</name>